<evidence type="ECO:0000313" key="2">
    <source>
        <dbReference type="Proteomes" id="UP001152598"/>
    </source>
</evidence>
<dbReference type="Proteomes" id="UP001152598">
    <property type="component" value="Unassembled WGS sequence"/>
</dbReference>
<organism evidence="1 2">
    <name type="scientific">Lactococcus lactis</name>
    <dbReference type="NCBI Taxonomy" id="1358"/>
    <lineage>
        <taxon>Bacteria</taxon>
        <taxon>Bacillati</taxon>
        <taxon>Bacillota</taxon>
        <taxon>Bacilli</taxon>
        <taxon>Lactobacillales</taxon>
        <taxon>Streptococcaceae</taxon>
        <taxon>Lactococcus</taxon>
    </lineage>
</organism>
<gene>
    <name evidence="1" type="ORF">OGZ50_02845</name>
</gene>
<dbReference type="EMBL" id="JAOWLV010000002">
    <property type="protein sequence ID" value="MDG4975673.1"/>
    <property type="molecule type" value="Genomic_DNA"/>
</dbReference>
<dbReference type="AlphaFoldDB" id="A0AAP3YZN7"/>
<comment type="caution">
    <text evidence="1">The sequence shown here is derived from an EMBL/GenBank/DDBJ whole genome shotgun (WGS) entry which is preliminary data.</text>
</comment>
<reference evidence="1" key="2">
    <citation type="journal article" date="2023" name="Food Microbiol.">
        <title>Evaluation of the fermentation potential of lactic acid bacteria isolated from herbs, fruits and vegetables as starter cultures in nut-based milk alternatives.</title>
        <authorList>
            <person name="Huang W."/>
            <person name="Dong A."/>
            <person name="Pham H.T."/>
            <person name="Zhou C."/>
            <person name="Huo Z."/>
            <person name="Watjen A.P."/>
            <person name="Prakash S."/>
            <person name="Bang-Berthelsen C.H."/>
            <person name="Turner M.S."/>
        </authorList>
    </citation>
    <scope>NUCLEOTIDE SEQUENCE</scope>
    <source>
        <strain evidence="1">54</strain>
    </source>
</reference>
<accession>A0AAP3YZN7</accession>
<name>A0AAP3YZN7_9LACT</name>
<proteinExistence type="predicted"/>
<reference evidence="1" key="1">
    <citation type="submission" date="2022-10" db="EMBL/GenBank/DDBJ databases">
        <authorList>
            <person name="Turner M.S."/>
            <person name="Huang W."/>
        </authorList>
    </citation>
    <scope>NUCLEOTIDE SEQUENCE</scope>
    <source>
        <strain evidence="1">54</strain>
    </source>
</reference>
<evidence type="ECO:0000313" key="1">
    <source>
        <dbReference type="EMBL" id="MDG4975673.1"/>
    </source>
</evidence>
<dbReference type="RefSeq" id="WP_278200952.1">
    <property type="nucleotide sequence ID" value="NZ_JAOWLT010000004.1"/>
</dbReference>
<protein>
    <submittedName>
        <fullName evidence="1">Uncharacterized protein</fullName>
    </submittedName>
</protein>
<sequence length="62" mass="7784">MNESNDKIIVLDDYRLSDKYLLDELRKADIYHRRWISERQKQFFRQYLTNVIDSRFNKNDKK</sequence>